<evidence type="ECO:0000313" key="1">
    <source>
        <dbReference type="EMBL" id="BAD34175.1"/>
    </source>
</evidence>
<protein>
    <submittedName>
        <fullName evidence="1">Uncharacterized protein</fullName>
    </submittedName>
</protein>
<dbReference type="EMBL" id="AP005966">
    <property type="protein sequence ID" value="BAD34175.1"/>
    <property type="molecule type" value="Genomic_DNA"/>
</dbReference>
<name>Q5VM78_ORYSJ</name>
<sequence>MEKNSERGWTRFTAWAALRPNPCEQLVFAHGGGGERYQEHVQRVGVVIGEGEHVVVQWTRTLW</sequence>
<proteinExistence type="predicted"/>
<dbReference type="AlphaFoldDB" id="Q5VM78"/>
<dbReference type="Proteomes" id="UP000000763">
    <property type="component" value="Chromosome 6"/>
</dbReference>
<accession>Q5VM78</accession>
<organism evidence="1 2">
    <name type="scientific">Oryza sativa subsp. japonica</name>
    <name type="common">Rice</name>
    <dbReference type="NCBI Taxonomy" id="39947"/>
    <lineage>
        <taxon>Eukaryota</taxon>
        <taxon>Viridiplantae</taxon>
        <taxon>Streptophyta</taxon>
        <taxon>Embryophyta</taxon>
        <taxon>Tracheophyta</taxon>
        <taxon>Spermatophyta</taxon>
        <taxon>Magnoliopsida</taxon>
        <taxon>Liliopsida</taxon>
        <taxon>Poales</taxon>
        <taxon>Poaceae</taxon>
        <taxon>BOP clade</taxon>
        <taxon>Oryzoideae</taxon>
        <taxon>Oryzeae</taxon>
        <taxon>Oryzinae</taxon>
        <taxon>Oryza</taxon>
        <taxon>Oryza sativa</taxon>
    </lineage>
</organism>
<reference evidence="2" key="1">
    <citation type="journal article" date="2005" name="Nature">
        <title>The map-based sequence of the rice genome.</title>
        <authorList>
            <consortium name="International rice genome sequencing project (IRGSP)"/>
            <person name="Matsumoto T."/>
            <person name="Wu J."/>
            <person name="Kanamori H."/>
            <person name="Katayose Y."/>
            <person name="Fujisawa M."/>
            <person name="Namiki N."/>
            <person name="Mizuno H."/>
            <person name="Yamamoto K."/>
            <person name="Antonio B.A."/>
            <person name="Baba T."/>
            <person name="Sakata K."/>
            <person name="Nagamura Y."/>
            <person name="Aoki H."/>
            <person name="Arikawa K."/>
            <person name="Arita K."/>
            <person name="Bito T."/>
            <person name="Chiden Y."/>
            <person name="Fujitsuka N."/>
            <person name="Fukunaka R."/>
            <person name="Hamada M."/>
            <person name="Harada C."/>
            <person name="Hayashi A."/>
            <person name="Hijishita S."/>
            <person name="Honda M."/>
            <person name="Hosokawa S."/>
            <person name="Ichikawa Y."/>
            <person name="Idonuma A."/>
            <person name="Iijima M."/>
            <person name="Ikeda M."/>
            <person name="Ikeno M."/>
            <person name="Ito K."/>
            <person name="Ito S."/>
            <person name="Ito T."/>
            <person name="Ito Y."/>
            <person name="Ito Y."/>
            <person name="Iwabuchi A."/>
            <person name="Kamiya K."/>
            <person name="Karasawa W."/>
            <person name="Kurita K."/>
            <person name="Katagiri S."/>
            <person name="Kikuta A."/>
            <person name="Kobayashi H."/>
            <person name="Kobayashi N."/>
            <person name="Machita K."/>
            <person name="Maehara T."/>
            <person name="Masukawa M."/>
            <person name="Mizubayashi T."/>
            <person name="Mukai Y."/>
            <person name="Nagasaki H."/>
            <person name="Nagata Y."/>
            <person name="Naito S."/>
            <person name="Nakashima M."/>
            <person name="Nakama Y."/>
            <person name="Nakamichi Y."/>
            <person name="Nakamura M."/>
            <person name="Meguro A."/>
            <person name="Negishi M."/>
            <person name="Ohta I."/>
            <person name="Ohta T."/>
            <person name="Okamoto M."/>
            <person name="Ono N."/>
            <person name="Saji S."/>
            <person name="Sakaguchi M."/>
            <person name="Sakai K."/>
            <person name="Shibata M."/>
            <person name="Shimokawa T."/>
            <person name="Song J."/>
            <person name="Takazaki Y."/>
            <person name="Terasawa K."/>
            <person name="Tsugane M."/>
            <person name="Tsuji K."/>
            <person name="Ueda S."/>
            <person name="Waki K."/>
            <person name="Yamagata H."/>
            <person name="Yamamoto M."/>
            <person name="Yamamoto S."/>
            <person name="Yamane H."/>
            <person name="Yoshiki S."/>
            <person name="Yoshihara R."/>
            <person name="Yukawa K."/>
            <person name="Zhong H."/>
            <person name="Yano M."/>
            <person name="Yuan Q."/>
            <person name="Ouyang S."/>
            <person name="Liu J."/>
            <person name="Jones K.M."/>
            <person name="Gansberger K."/>
            <person name="Moffat K."/>
            <person name="Hill J."/>
            <person name="Bera J."/>
            <person name="Fadrosh D."/>
            <person name="Jin S."/>
            <person name="Johri S."/>
            <person name="Kim M."/>
            <person name="Overton L."/>
            <person name="Reardon M."/>
            <person name="Tsitrin T."/>
            <person name="Vuong H."/>
            <person name="Weaver B."/>
            <person name="Ciecko A."/>
            <person name="Tallon L."/>
            <person name="Jackson J."/>
            <person name="Pai G."/>
            <person name="Aken S.V."/>
            <person name="Utterback T."/>
            <person name="Reidmuller S."/>
            <person name="Feldblyum T."/>
            <person name="Hsiao J."/>
            <person name="Zismann V."/>
            <person name="Iobst S."/>
            <person name="de Vazeille A.R."/>
            <person name="Buell C.R."/>
            <person name="Ying K."/>
            <person name="Li Y."/>
            <person name="Lu T."/>
            <person name="Huang Y."/>
            <person name="Zhao Q."/>
            <person name="Feng Q."/>
            <person name="Zhang L."/>
            <person name="Zhu J."/>
            <person name="Weng Q."/>
            <person name="Mu J."/>
            <person name="Lu Y."/>
            <person name="Fan D."/>
            <person name="Liu Y."/>
            <person name="Guan J."/>
            <person name="Zhang Y."/>
            <person name="Yu S."/>
            <person name="Liu X."/>
            <person name="Zhang Y."/>
            <person name="Hong G."/>
            <person name="Han B."/>
            <person name="Choisne N."/>
            <person name="Demange N."/>
            <person name="Orjeda G."/>
            <person name="Samain S."/>
            <person name="Cattolico L."/>
            <person name="Pelletier E."/>
            <person name="Couloux A."/>
            <person name="Segurens B."/>
            <person name="Wincker P."/>
            <person name="D'Hont A."/>
            <person name="Scarpelli C."/>
            <person name="Weissenbach J."/>
            <person name="Salanoubat M."/>
            <person name="Quetier F."/>
            <person name="Yu Y."/>
            <person name="Kim H.R."/>
            <person name="Rambo T."/>
            <person name="Currie J."/>
            <person name="Collura K."/>
            <person name="Luo M."/>
            <person name="Yang T."/>
            <person name="Ammiraju J.S.S."/>
            <person name="Engler F."/>
            <person name="Soderlund C."/>
            <person name="Wing R.A."/>
            <person name="Palmer L.E."/>
            <person name="de la Bastide M."/>
            <person name="Spiegel L."/>
            <person name="Nascimento L."/>
            <person name="Zutavern T."/>
            <person name="O'Shaughnessy A."/>
            <person name="Dike S."/>
            <person name="Dedhia N."/>
            <person name="Preston R."/>
            <person name="Balija V."/>
            <person name="McCombie W.R."/>
            <person name="Chow T."/>
            <person name="Chen H."/>
            <person name="Chung M."/>
            <person name="Chen C."/>
            <person name="Shaw J."/>
            <person name="Wu H."/>
            <person name="Hsiao K."/>
            <person name="Chao Y."/>
            <person name="Chu M."/>
            <person name="Cheng C."/>
            <person name="Hour A."/>
            <person name="Lee P."/>
            <person name="Lin S."/>
            <person name="Lin Y."/>
            <person name="Liou J."/>
            <person name="Liu S."/>
            <person name="Hsing Y."/>
            <person name="Raghuvanshi S."/>
            <person name="Mohanty A."/>
            <person name="Bharti A.K."/>
            <person name="Gaur A."/>
            <person name="Gupta V."/>
            <person name="Kumar D."/>
            <person name="Ravi V."/>
            <person name="Vij S."/>
            <person name="Kapur A."/>
            <person name="Khurana P."/>
            <person name="Khurana P."/>
            <person name="Khurana J.P."/>
            <person name="Tyagi A.K."/>
            <person name="Gaikwad K."/>
            <person name="Singh A."/>
            <person name="Dalal V."/>
            <person name="Srivastava S."/>
            <person name="Dixit A."/>
            <person name="Pal A.K."/>
            <person name="Ghazi I.A."/>
            <person name="Yadav M."/>
            <person name="Pandit A."/>
            <person name="Bhargava A."/>
            <person name="Sureshbabu K."/>
            <person name="Batra K."/>
            <person name="Sharma T.R."/>
            <person name="Mohapatra T."/>
            <person name="Singh N.K."/>
            <person name="Messing J."/>
            <person name="Nelson A.B."/>
            <person name="Fuks G."/>
            <person name="Kavchok S."/>
            <person name="Keizer G."/>
            <person name="Linton E."/>
            <person name="Llaca V."/>
            <person name="Song R."/>
            <person name="Tanyolac B."/>
            <person name="Young S."/>
            <person name="Ho-Il K."/>
            <person name="Hahn J.H."/>
            <person name="Sangsakoo G."/>
            <person name="Vanavichit A."/>
            <person name="de Mattos Luiz.A.T."/>
            <person name="Zimmer P.D."/>
            <person name="Malone G."/>
            <person name="Dellagostin O."/>
            <person name="de Oliveira A.C."/>
            <person name="Bevan M."/>
            <person name="Bancroft I."/>
            <person name="Minx P."/>
            <person name="Cordum H."/>
            <person name="Wilson R."/>
            <person name="Cheng Z."/>
            <person name="Jin W."/>
            <person name="Jiang J."/>
            <person name="Leong S.A."/>
            <person name="Iwama H."/>
            <person name="Gojobori T."/>
            <person name="Itoh T."/>
            <person name="Niimura Y."/>
            <person name="Fujii Y."/>
            <person name="Habara T."/>
            <person name="Sakai H."/>
            <person name="Sato Y."/>
            <person name="Wilson G."/>
            <person name="Kumar K."/>
            <person name="McCouch S."/>
            <person name="Juretic N."/>
            <person name="Hoen D."/>
            <person name="Wright S."/>
            <person name="Bruskiewich R."/>
            <person name="Bureau T."/>
            <person name="Miyao A."/>
            <person name="Hirochika H."/>
            <person name="Nishikawa T."/>
            <person name="Kadowaki K."/>
            <person name="Sugiura M."/>
            <person name="Burr B."/>
            <person name="Sasaki T."/>
        </authorList>
    </citation>
    <scope>NUCLEOTIDE SEQUENCE [LARGE SCALE GENOMIC DNA]</scope>
    <source>
        <strain evidence="2">cv. Nipponbare</strain>
    </source>
</reference>
<evidence type="ECO:0000313" key="2">
    <source>
        <dbReference type="Proteomes" id="UP000000763"/>
    </source>
</evidence>
<reference evidence="2" key="2">
    <citation type="journal article" date="2008" name="Nucleic Acids Res.">
        <title>The rice annotation project database (RAP-DB): 2008 update.</title>
        <authorList>
            <consortium name="The rice annotation project (RAP)"/>
        </authorList>
    </citation>
    <scope>GENOME REANNOTATION</scope>
    <source>
        <strain evidence="2">cv. Nipponbare</strain>
    </source>
</reference>
<gene>
    <name evidence="1" type="ORF">B1047H05.6</name>
</gene>